<dbReference type="PANTHER" id="PTHR36057:SF1">
    <property type="entry name" value="LIPOPROTEIN LIPID ATTACHMENT SITE-LIKE PROTEIN, PUTATIVE (DUF1223)-RELATED"/>
    <property type="match status" value="1"/>
</dbReference>
<dbReference type="Proteomes" id="UP000027446">
    <property type="component" value="Unassembled WGS sequence"/>
</dbReference>
<comment type="caution">
    <text evidence="2">The sequence shown here is derived from an EMBL/GenBank/DDBJ whole genome shotgun (WGS) entry which is preliminary data.</text>
</comment>
<dbReference type="eggNOG" id="COG5429">
    <property type="taxonomic scope" value="Bacteria"/>
</dbReference>
<accession>A0A069E106</accession>
<dbReference type="STRING" id="1280949.HAD_15442"/>
<dbReference type="AlphaFoldDB" id="A0A069E106"/>
<name>A0A069E106_9PROT</name>
<dbReference type="PATRIC" id="fig|1280949.3.peg.3132"/>
<reference evidence="2 3" key="1">
    <citation type="journal article" date="2014" name="Antonie Van Leeuwenhoek">
        <title>Hyphomonas beringensis sp. nov. and Hyphomonas chukchiensis sp. nov., isolated from surface seawater of the Bering Sea and Chukchi Sea.</title>
        <authorList>
            <person name="Li C."/>
            <person name="Lai Q."/>
            <person name="Li G."/>
            <person name="Dong C."/>
            <person name="Wang J."/>
            <person name="Liao Y."/>
            <person name="Shao Z."/>
        </authorList>
    </citation>
    <scope>NUCLEOTIDE SEQUENCE [LARGE SCALE GENOMIC DNA]</scope>
    <source>
        <strain evidence="2 3">MHS-3</strain>
    </source>
</reference>
<evidence type="ECO:0000313" key="3">
    <source>
        <dbReference type="Proteomes" id="UP000027446"/>
    </source>
</evidence>
<dbReference type="RefSeq" id="WP_051596366.1">
    <property type="nucleotide sequence ID" value="NZ_ARYH01000003.1"/>
</dbReference>
<dbReference type="InterPro" id="IPR036249">
    <property type="entry name" value="Thioredoxin-like_sf"/>
</dbReference>
<gene>
    <name evidence="2" type="ORF">HAD_15442</name>
</gene>
<protein>
    <recommendedName>
        <fullName evidence="4">Lipoprotein</fullName>
    </recommendedName>
</protein>
<feature type="chain" id="PRO_5001663349" description="Lipoprotein" evidence="1">
    <location>
        <begin position="24"/>
        <end position="248"/>
    </location>
</feature>
<sequence>MSRSLSLSAILALAVLASLSLMAAPAKSEPPQGTPQDTAQGRQLAELFTSQGCSSCPPAEALFARLAQDPDLVTIEWHVDYWDQLRYGGSRWQDPFSSPDFTARQRAYNKALRGTASVYTPQAILGGKAEFVGSRAGDMKAARARAAAPSLRLATCPGSLSVSGEGRGDVYFVRLLTQHETNVRGGENKGRQLKGRNVALGMEKLGQYSGTPDNYALPVLKPGESCALFVQAPGHGAILGAAYCPAYP</sequence>
<evidence type="ECO:0000313" key="2">
    <source>
        <dbReference type="EMBL" id="KCZ83094.1"/>
    </source>
</evidence>
<keyword evidence="3" id="KW-1185">Reference proteome</keyword>
<dbReference type="EMBL" id="ARYH01000003">
    <property type="protein sequence ID" value="KCZ83094.1"/>
    <property type="molecule type" value="Genomic_DNA"/>
</dbReference>
<feature type="signal peptide" evidence="1">
    <location>
        <begin position="1"/>
        <end position="23"/>
    </location>
</feature>
<dbReference type="PANTHER" id="PTHR36057">
    <property type="match status" value="1"/>
</dbReference>
<evidence type="ECO:0008006" key="4">
    <source>
        <dbReference type="Google" id="ProtNLM"/>
    </source>
</evidence>
<keyword evidence="1" id="KW-0732">Signal</keyword>
<dbReference type="OrthoDB" id="9808254at2"/>
<dbReference type="Pfam" id="PF06764">
    <property type="entry name" value="DUF1223"/>
    <property type="match status" value="1"/>
</dbReference>
<proteinExistence type="predicted"/>
<dbReference type="SUPFAM" id="SSF52833">
    <property type="entry name" value="Thioredoxin-like"/>
    <property type="match status" value="1"/>
</dbReference>
<organism evidence="2 3">
    <name type="scientific">Hyphomonas adhaerens MHS-3</name>
    <dbReference type="NCBI Taxonomy" id="1280949"/>
    <lineage>
        <taxon>Bacteria</taxon>
        <taxon>Pseudomonadati</taxon>
        <taxon>Pseudomonadota</taxon>
        <taxon>Alphaproteobacteria</taxon>
        <taxon>Hyphomonadales</taxon>
        <taxon>Hyphomonadaceae</taxon>
        <taxon>Hyphomonas</taxon>
    </lineage>
</organism>
<evidence type="ECO:0000256" key="1">
    <source>
        <dbReference type="SAM" id="SignalP"/>
    </source>
</evidence>
<dbReference type="InterPro" id="IPR010634">
    <property type="entry name" value="DUF1223"/>
</dbReference>